<reference evidence="2" key="1">
    <citation type="journal article" date="2020" name="Stud. Mycol.">
        <title>101 Dothideomycetes genomes: a test case for predicting lifestyles and emergence of pathogens.</title>
        <authorList>
            <person name="Haridas S."/>
            <person name="Albert R."/>
            <person name="Binder M."/>
            <person name="Bloem J."/>
            <person name="Labutti K."/>
            <person name="Salamov A."/>
            <person name="Andreopoulos B."/>
            <person name="Baker S."/>
            <person name="Barry K."/>
            <person name="Bills G."/>
            <person name="Bluhm B."/>
            <person name="Cannon C."/>
            <person name="Castanera R."/>
            <person name="Culley D."/>
            <person name="Daum C."/>
            <person name="Ezra D."/>
            <person name="Gonzalez J."/>
            <person name="Henrissat B."/>
            <person name="Kuo A."/>
            <person name="Liang C."/>
            <person name="Lipzen A."/>
            <person name="Lutzoni F."/>
            <person name="Magnuson J."/>
            <person name="Mondo S."/>
            <person name="Nolan M."/>
            <person name="Ohm R."/>
            <person name="Pangilinan J."/>
            <person name="Park H.-J."/>
            <person name="Ramirez L."/>
            <person name="Alfaro M."/>
            <person name="Sun H."/>
            <person name="Tritt A."/>
            <person name="Yoshinaga Y."/>
            <person name="Zwiers L.-H."/>
            <person name="Turgeon B."/>
            <person name="Goodwin S."/>
            <person name="Spatafora J."/>
            <person name="Crous P."/>
            <person name="Grigoriev I."/>
        </authorList>
    </citation>
    <scope>NUCLEOTIDE SEQUENCE</scope>
    <source>
        <strain evidence="2">CBS 175.79</strain>
    </source>
</reference>
<dbReference type="AlphaFoldDB" id="A0A6A5Y9E9"/>
<proteinExistence type="predicted"/>
<evidence type="ECO:0000256" key="1">
    <source>
        <dbReference type="SAM" id="MobiDB-lite"/>
    </source>
</evidence>
<evidence type="ECO:0000313" key="3">
    <source>
        <dbReference type="Proteomes" id="UP000799778"/>
    </source>
</evidence>
<organism evidence="2 3">
    <name type="scientific">Aaosphaeria arxii CBS 175.79</name>
    <dbReference type="NCBI Taxonomy" id="1450172"/>
    <lineage>
        <taxon>Eukaryota</taxon>
        <taxon>Fungi</taxon>
        <taxon>Dikarya</taxon>
        <taxon>Ascomycota</taxon>
        <taxon>Pezizomycotina</taxon>
        <taxon>Dothideomycetes</taxon>
        <taxon>Pleosporomycetidae</taxon>
        <taxon>Pleosporales</taxon>
        <taxon>Pleosporales incertae sedis</taxon>
        <taxon>Aaosphaeria</taxon>
    </lineage>
</organism>
<accession>A0A6A5Y9E9</accession>
<dbReference type="OrthoDB" id="3800409at2759"/>
<feature type="region of interest" description="Disordered" evidence="1">
    <location>
        <begin position="1"/>
        <end position="31"/>
    </location>
</feature>
<dbReference type="EMBL" id="ML978066">
    <property type="protein sequence ID" value="KAF2021371.1"/>
    <property type="molecule type" value="Genomic_DNA"/>
</dbReference>
<name>A0A6A5Y9E9_9PLEO</name>
<dbReference type="Proteomes" id="UP000799778">
    <property type="component" value="Unassembled WGS sequence"/>
</dbReference>
<protein>
    <submittedName>
        <fullName evidence="2">Uncharacterized protein</fullName>
    </submittedName>
</protein>
<feature type="compositionally biased region" description="Basic and acidic residues" evidence="1">
    <location>
        <begin position="152"/>
        <end position="165"/>
    </location>
</feature>
<gene>
    <name evidence="2" type="ORF">BU24DRAFT_404386</name>
</gene>
<dbReference type="GeneID" id="54283039"/>
<sequence>MPRPNRYHPYQRSNNQASQRSPSTSPRFPSNASLHIQQPLSAIAENNAAESGITSFHAVNPGFIRAMTVDGTPLIARSVLQGPNGMFHIQMEAVRYPSQFAPTQQQQPYFQAQQHLGFPTGVEPSVDASRLAATVSASRIGRADSVVGSISDRGDEGSIKSHDDDCAVETDDEDAVGEEDDNAFDTVGAGLVDSQYENAVSEQKRMMFEYMQSRYSGSVGFVQP</sequence>
<keyword evidence="3" id="KW-1185">Reference proteome</keyword>
<dbReference type="RefSeq" id="XP_033389710.1">
    <property type="nucleotide sequence ID" value="XM_033525642.1"/>
</dbReference>
<feature type="region of interest" description="Disordered" evidence="1">
    <location>
        <begin position="147"/>
        <end position="166"/>
    </location>
</feature>
<evidence type="ECO:0000313" key="2">
    <source>
        <dbReference type="EMBL" id="KAF2021371.1"/>
    </source>
</evidence>
<feature type="compositionally biased region" description="Polar residues" evidence="1">
    <location>
        <begin position="11"/>
        <end position="31"/>
    </location>
</feature>